<proteinExistence type="predicted"/>
<name>A0A0N4V0P7_ENTVE</name>
<feature type="region of interest" description="Disordered" evidence="1">
    <location>
        <begin position="41"/>
        <end position="66"/>
    </location>
</feature>
<sequence>MTVEQYPHYQDDTSWEHPTVIRMLRGQLRCFAQKHAAVPNSFSPLGTSDLEPAYGHQSPDNDLLKC</sequence>
<dbReference type="Proteomes" id="UP000274131">
    <property type="component" value="Unassembled WGS sequence"/>
</dbReference>
<dbReference type="EMBL" id="UXUI01007532">
    <property type="protein sequence ID" value="VDD88061.1"/>
    <property type="molecule type" value="Genomic_DNA"/>
</dbReference>
<evidence type="ECO:0000313" key="3">
    <source>
        <dbReference type="Proteomes" id="UP000274131"/>
    </source>
</evidence>
<evidence type="ECO:0000256" key="1">
    <source>
        <dbReference type="SAM" id="MobiDB-lite"/>
    </source>
</evidence>
<dbReference type="WBParaSite" id="EVEC_0000349601-mRNA-1">
    <property type="protein sequence ID" value="EVEC_0000349601-mRNA-1"/>
    <property type="gene ID" value="EVEC_0000349601"/>
</dbReference>
<reference evidence="4" key="1">
    <citation type="submission" date="2017-02" db="UniProtKB">
        <authorList>
            <consortium name="WormBaseParasite"/>
        </authorList>
    </citation>
    <scope>IDENTIFICATION</scope>
</reference>
<accession>A0A0N4V0P7</accession>
<evidence type="ECO:0000313" key="2">
    <source>
        <dbReference type="EMBL" id="VDD88061.1"/>
    </source>
</evidence>
<dbReference type="AlphaFoldDB" id="A0A0N4V0P7"/>
<protein>
    <submittedName>
        <fullName evidence="4">WW domain-containing protein</fullName>
    </submittedName>
</protein>
<keyword evidence="3" id="KW-1185">Reference proteome</keyword>
<gene>
    <name evidence="2" type="ORF">EVEC_LOCUS3204</name>
</gene>
<evidence type="ECO:0000313" key="4">
    <source>
        <dbReference type="WBParaSite" id="EVEC_0000349601-mRNA-1"/>
    </source>
</evidence>
<reference evidence="2 3" key="2">
    <citation type="submission" date="2018-10" db="EMBL/GenBank/DDBJ databases">
        <authorList>
            <consortium name="Pathogen Informatics"/>
        </authorList>
    </citation>
    <scope>NUCLEOTIDE SEQUENCE [LARGE SCALE GENOMIC DNA]</scope>
</reference>
<organism evidence="4">
    <name type="scientific">Enterobius vermicularis</name>
    <name type="common">Human pinworm</name>
    <dbReference type="NCBI Taxonomy" id="51028"/>
    <lineage>
        <taxon>Eukaryota</taxon>
        <taxon>Metazoa</taxon>
        <taxon>Ecdysozoa</taxon>
        <taxon>Nematoda</taxon>
        <taxon>Chromadorea</taxon>
        <taxon>Rhabditida</taxon>
        <taxon>Spirurina</taxon>
        <taxon>Oxyuridomorpha</taxon>
        <taxon>Oxyuroidea</taxon>
        <taxon>Oxyuridae</taxon>
        <taxon>Enterobius</taxon>
    </lineage>
</organism>